<dbReference type="AlphaFoldDB" id="A0A8T2QT45"/>
<dbReference type="GO" id="GO:0005739">
    <property type="term" value="C:mitochondrion"/>
    <property type="evidence" value="ECO:0007669"/>
    <property type="project" value="TreeGrafter"/>
</dbReference>
<keyword evidence="5" id="KW-0648">Protein biosynthesis</keyword>
<keyword evidence="9" id="KW-1185">Reference proteome</keyword>
<dbReference type="Pfam" id="PF00551">
    <property type="entry name" value="Formyl_trans_N"/>
    <property type="match status" value="1"/>
</dbReference>
<comment type="caution">
    <text evidence="8">The sequence shown here is derived from an EMBL/GenBank/DDBJ whole genome shotgun (WGS) entry which is preliminary data.</text>
</comment>
<dbReference type="CDD" id="cd08646">
    <property type="entry name" value="FMT_core_Met-tRNA-FMT_N"/>
    <property type="match status" value="1"/>
</dbReference>
<reference evidence="8" key="1">
    <citation type="submission" date="2021-08" db="EMBL/GenBank/DDBJ databases">
        <title>WGS assembly of Ceratopteris richardii.</title>
        <authorList>
            <person name="Marchant D.B."/>
            <person name="Chen G."/>
            <person name="Jenkins J."/>
            <person name="Shu S."/>
            <person name="Leebens-Mack J."/>
            <person name="Grimwood J."/>
            <person name="Schmutz J."/>
            <person name="Soltis P."/>
            <person name="Soltis D."/>
            <person name="Chen Z.-H."/>
        </authorList>
    </citation>
    <scope>NUCLEOTIDE SEQUENCE</scope>
    <source>
        <strain evidence="8">Whitten #5841</strain>
        <tissue evidence="8">Leaf</tissue>
    </source>
</reference>
<dbReference type="InterPro" id="IPR005793">
    <property type="entry name" value="Formyl_trans_C"/>
</dbReference>
<evidence type="ECO:0000313" key="8">
    <source>
        <dbReference type="EMBL" id="KAH7286780.1"/>
    </source>
</evidence>
<dbReference type="EMBL" id="CM035437">
    <property type="protein sequence ID" value="KAH7286780.1"/>
    <property type="molecule type" value="Genomic_DNA"/>
</dbReference>
<dbReference type="Proteomes" id="UP000825935">
    <property type="component" value="Chromosome 32"/>
</dbReference>
<evidence type="ECO:0000256" key="4">
    <source>
        <dbReference type="ARBA" id="ARBA00022679"/>
    </source>
</evidence>
<dbReference type="PANTHER" id="PTHR11138:SF5">
    <property type="entry name" value="METHIONYL-TRNA FORMYLTRANSFERASE, MITOCHONDRIAL"/>
    <property type="match status" value="1"/>
</dbReference>
<dbReference type="InterPro" id="IPR002376">
    <property type="entry name" value="Formyl_transf_N"/>
</dbReference>
<dbReference type="NCBIfam" id="TIGR00460">
    <property type="entry name" value="fmt"/>
    <property type="match status" value="1"/>
</dbReference>
<dbReference type="CDD" id="cd08704">
    <property type="entry name" value="Met_tRNA_FMT_C"/>
    <property type="match status" value="1"/>
</dbReference>
<evidence type="ECO:0000256" key="3">
    <source>
        <dbReference type="ARBA" id="ARBA00014185"/>
    </source>
</evidence>
<dbReference type="Gene3D" id="3.10.25.10">
    <property type="entry name" value="Formyl transferase, C-terminal domain"/>
    <property type="match status" value="1"/>
</dbReference>
<dbReference type="Gene3D" id="3.40.50.170">
    <property type="entry name" value="Formyl transferase, N-terminal domain"/>
    <property type="match status" value="1"/>
</dbReference>
<sequence length="371" mass="40799">MISFKSLPWLNPQHHHCFNLFAVRSYVCPSACHSPKKKVVFLGSPKVAANILDQLFIASQTESSLFEIAAIVTQPPAAKGRGQKLLPSPVAELALEKNFPESKIFWPQKAGEESFLQKLADLGPDLCITAAYGNILPKRFLKIPKQGTVNIHPSLLPLYRGAAPVQRAIQDGVDETGVTVAFTVRAMDAGPIITSKAFDVDNHIKAPELLEFLFDEGVRLLLRELPSILDGSAAQNAQEQDHTKATHAPKVTADEAWLDFGKPAVVLHNKVRAFAEWPGTKAKFELLNESQEVTQDLVLKIITTKPHNDLVIENSRENHGPVVRQQKSSLFVSCGCESTLEIVELQPPGKRVMKAKDFVNGLQGKELRVAC</sequence>
<dbReference type="HAMAP" id="MF_00182">
    <property type="entry name" value="Formyl_trans"/>
    <property type="match status" value="1"/>
</dbReference>
<dbReference type="InterPro" id="IPR036477">
    <property type="entry name" value="Formyl_transf_N_sf"/>
</dbReference>
<dbReference type="SUPFAM" id="SSF50486">
    <property type="entry name" value="FMT C-terminal domain-like"/>
    <property type="match status" value="1"/>
</dbReference>
<keyword evidence="4" id="KW-0808">Transferase</keyword>
<dbReference type="PANTHER" id="PTHR11138">
    <property type="entry name" value="METHIONYL-TRNA FORMYLTRANSFERASE"/>
    <property type="match status" value="1"/>
</dbReference>
<evidence type="ECO:0000313" key="9">
    <source>
        <dbReference type="Proteomes" id="UP000825935"/>
    </source>
</evidence>
<dbReference type="FunFam" id="3.40.50.170:FF:000010">
    <property type="entry name" value="Methionyl-tRNA formyltransferase"/>
    <property type="match status" value="1"/>
</dbReference>
<evidence type="ECO:0000256" key="2">
    <source>
        <dbReference type="ARBA" id="ARBA00012261"/>
    </source>
</evidence>
<organism evidence="8 9">
    <name type="scientific">Ceratopteris richardii</name>
    <name type="common">Triangle waterfern</name>
    <dbReference type="NCBI Taxonomy" id="49495"/>
    <lineage>
        <taxon>Eukaryota</taxon>
        <taxon>Viridiplantae</taxon>
        <taxon>Streptophyta</taxon>
        <taxon>Embryophyta</taxon>
        <taxon>Tracheophyta</taxon>
        <taxon>Polypodiopsida</taxon>
        <taxon>Polypodiidae</taxon>
        <taxon>Polypodiales</taxon>
        <taxon>Pteridineae</taxon>
        <taxon>Pteridaceae</taxon>
        <taxon>Parkerioideae</taxon>
        <taxon>Ceratopteris</taxon>
    </lineage>
</organism>
<feature type="domain" description="Formyl transferase N-terminal" evidence="6">
    <location>
        <begin position="37"/>
        <end position="217"/>
    </location>
</feature>
<dbReference type="InterPro" id="IPR037022">
    <property type="entry name" value="Formyl_trans_C_sf"/>
</dbReference>
<dbReference type="SUPFAM" id="SSF53328">
    <property type="entry name" value="Formyltransferase"/>
    <property type="match status" value="1"/>
</dbReference>
<name>A0A8T2QT45_CERRI</name>
<evidence type="ECO:0000259" key="6">
    <source>
        <dbReference type="Pfam" id="PF00551"/>
    </source>
</evidence>
<dbReference type="OMA" id="GITTMLM"/>
<proteinExistence type="inferred from homology"/>
<gene>
    <name evidence="8" type="ORF">KP509_32G022600</name>
</gene>
<feature type="domain" description="Formyl transferase C-terminal" evidence="7">
    <location>
        <begin position="250"/>
        <end position="362"/>
    </location>
</feature>
<accession>A0A8T2QT45</accession>
<protein>
    <recommendedName>
        <fullName evidence="3">Methionyl-tRNA formyltransferase, mitochondrial</fullName>
        <ecNumber evidence="2">2.1.2.9</ecNumber>
    </recommendedName>
</protein>
<dbReference type="InterPro" id="IPR005794">
    <property type="entry name" value="Fmt"/>
</dbReference>
<dbReference type="GO" id="GO:0004479">
    <property type="term" value="F:methionyl-tRNA formyltransferase activity"/>
    <property type="evidence" value="ECO:0007669"/>
    <property type="project" value="UniProtKB-EC"/>
</dbReference>
<dbReference type="InterPro" id="IPR044135">
    <property type="entry name" value="Met-tRNA-FMT_C"/>
</dbReference>
<dbReference type="Pfam" id="PF02911">
    <property type="entry name" value="Formyl_trans_C"/>
    <property type="match status" value="1"/>
</dbReference>
<comment type="similarity">
    <text evidence="1">Belongs to the Fmt family.</text>
</comment>
<dbReference type="OrthoDB" id="10268103at2759"/>
<evidence type="ECO:0000256" key="1">
    <source>
        <dbReference type="ARBA" id="ARBA00010699"/>
    </source>
</evidence>
<evidence type="ECO:0000259" key="7">
    <source>
        <dbReference type="Pfam" id="PF02911"/>
    </source>
</evidence>
<dbReference type="InterPro" id="IPR011034">
    <property type="entry name" value="Formyl_transferase-like_C_sf"/>
</dbReference>
<dbReference type="EC" id="2.1.2.9" evidence="2"/>
<evidence type="ECO:0000256" key="5">
    <source>
        <dbReference type="ARBA" id="ARBA00022917"/>
    </source>
</evidence>
<dbReference type="InterPro" id="IPR041711">
    <property type="entry name" value="Met-tRNA-FMT_N"/>
</dbReference>